<keyword evidence="4 6" id="KW-1133">Transmembrane helix</keyword>
<comment type="subcellular location">
    <subcellularLocation>
        <location evidence="1">Cell inner membrane</location>
        <topology evidence="1">Multi-pass membrane protein</topology>
    </subcellularLocation>
</comment>
<dbReference type="EMBL" id="BAAAQD010000009">
    <property type="protein sequence ID" value="GAA1525838.1"/>
    <property type="molecule type" value="Genomic_DNA"/>
</dbReference>
<keyword evidence="5 6" id="KW-0472">Membrane</keyword>
<protein>
    <submittedName>
        <fullName evidence="8">MDR family MFS transporter</fullName>
    </submittedName>
</protein>
<feature type="transmembrane region" description="Helical" evidence="6">
    <location>
        <begin position="367"/>
        <end position="395"/>
    </location>
</feature>
<evidence type="ECO:0000256" key="5">
    <source>
        <dbReference type="ARBA" id="ARBA00023136"/>
    </source>
</evidence>
<name>A0ABN2AS33_9ACTN</name>
<feature type="domain" description="Major facilitator superfamily (MFS) profile" evidence="7">
    <location>
        <begin position="21"/>
        <end position="500"/>
    </location>
</feature>
<dbReference type="InterPro" id="IPR036259">
    <property type="entry name" value="MFS_trans_sf"/>
</dbReference>
<dbReference type="InterPro" id="IPR020846">
    <property type="entry name" value="MFS_dom"/>
</dbReference>
<dbReference type="PANTHER" id="PTHR23501:SF191">
    <property type="entry name" value="VACUOLAR BASIC AMINO ACID TRANSPORTER 4"/>
    <property type="match status" value="1"/>
</dbReference>
<feature type="transmembrane region" description="Helical" evidence="6">
    <location>
        <begin position="21"/>
        <end position="43"/>
    </location>
</feature>
<feature type="transmembrane region" description="Helical" evidence="6">
    <location>
        <begin position="477"/>
        <end position="495"/>
    </location>
</feature>
<feature type="transmembrane region" description="Helical" evidence="6">
    <location>
        <begin position="231"/>
        <end position="255"/>
    </location>
</feature>
<dbReference type="InterPro" id="IPR011701">
    <property type="entry name" value="MFS"/>
</dbReference>
<comment type="caution">
    <text evidence="8">The sequence shown here is derived from an EMBL/GenBank/DDBJ whole genome shotgun (WGS) entry which is preliminary data.</text>
</comment>
<dbReference type="Gene3D" id="1.20.1250.20">
    <property type="entry name" value="MFS general substrate transporter like domains"/>
    <property type="match status" value="1"/>
</dbReference>
<dbReference type="Gene3D" id="1.20.1720.10">
    <property type="entry name" value="Multidrug resistance protein D"/>
    <property type="match status" value="1"/>
</dbReference>
<keyword evidence="3 6" id="KW-0812">Transmembrane</keyword>
<evidence type="ECO:0000256" key="6">
    <source>
        <dbReference type="SAM" id="Phobius"/>
    </source>
</evidence>
<dbReference type="PROSITE" id="PS50850">
    <property type="entry name" value="MFS"/>
    <property type="match status" value="1"/>
</dbReference>
<feature type="transmembrane region" description="Helical" evidence="6">
    <location>
        <begin position="342"/>
        <end position="361"/>
    </location>
</feature>
<proteinExistence type="predicted"/>
<dbReference type="PANTHER" id="PTHR23501">
    <property type="entry name" value="MAJOR FACILITATOR SUPERFAMILY"/>
    <property type="match status" value="1"/>
</dbReference>
<feature type="transmembrane region" description="Helical" evidence="6">
    <location>
        <begin position="172"/>
        <end position="191"/>
    </location>
</feature>
<keyword evidence="2" id="KW-0813">Transport</keyword>
<dbReference type="CDD" id="cd17502">
    <property type="entry name" value="MFS_Azr1_MDR_like"/>
    <property type="match status" value="1"/>
</dbReference>
<evidence type="ECO:0000256" key="2">
    <source>
        <dbReference type="ARBA" id="ARBA00022448"/>
    </source>
</evidence>
<evidence type="ECO:0000259" key="7">
    <source>
        <dbReference type="PROSITE" id="PS50850"/>
    </source>
</evidence>
<feature type="transmembrane region" description="Helical" evidence="6">
    <location>
        <begin position="55"/>
        <end position="74"/>
    </location>
</feature>
<evidence type="ECO:0000256" key="1">
    <source>
        <dbReference type="ARBA" id="ARBA00004429"/>
    </source>
</evidence>
<dbReference type="SUPFAM" id="SSF103473">
    <property type="entry name" value="MFS general substrate transporter"/>
    <property type="match status" value="1"/>
</dbReference>
<evidence type="ECO:0000256" key="3">
    <source>
        <dbReference type="ARBA" id="ARBA00022692"/>
    </source>
</evidence>
<dbReference type="RefSeq" id="WP_344504318.1">
    <property type="nucleotide sequence ID" value="NZ_BAAAQD010000009.1"/>
</dbReference>
<evidence type="ECO:0000313" key="8">
    <source>
        <dbReference type="EMBL" id="GAA1525838.1"/>
    </source>
</evidence>
<feature type="transmembrane region" description="Helical" evidence="6">
    <location>
        <begin position="86"/>
        <end position="105"/>
    </location>
</feature>
<organism evidence="8 9">
    <name type="scientific">Dactylosporangium maewongense</name>
    <dbReference type="NCBI Taxonomy" id="634393"/>
    <lineage>
        <taxon>Bacteria</taxon>
        <taxon>Bacillati</taxon>
        <taxon>Actinomycetota</taxon>
        <taxon>Actinomycetes</taxon>
        <taxon>Micromonosporales</taxon>
        <taxon>Micromonosporaceae</taxon>
        <taxon>Dactylosporangium</taxon>
    </lineage>
</organism>
<dbReference type="Pfam" id="PF07690">
    <property type="entry name" value="MFS_1"/>
    <property type="match status" value="1"/>
</dbReference>
<dbReference type="Proteomes" id="UP001501470">
    <property type="component" value="Unassembled WGS sequence"/>
</dbReference>
<keyword evidence="9" id="KW-1185">Reference proteome</keyword>
<dbReference type="PRINTS" id="PR01036">
    <property type="entry name" value="TCRTETB"/>
</dbReference>
<feature type="transmembrane region" description="Helical" evidence="6">
    <location>
        <begin position="111"/>
        <end position="132"/>
    </location>
</feature>
<feature type="transmembrane region" description="Helical" evidence="6">
    <location>
        <begin position="407"/>
        <end position="428"/>
    </location>
</feature>
<evidence type="ECO:0000313" key="9">
    <source>
        <dbReference type="Proteomes" id="UP001501470"/>
    </source>
</evidence>
<gene>
    <name evidence="8" type="ORF">GCM10009827_048240</name>
</gene>
<reference evidence="8 9" key="1">
    <citation type="journal article" date="2019" name="Int. J. Syst. Evol. Microbiol.">
        <title>The Global Catalogue of Microorganisms (GCM) 10K type strain sequencing project: providing services to taxonomists for standard genome sequencing and annotation.</title>
        <authorList>
            <consortium name="The Broad Institute Genomics Platform"/>
            <consortium name="The Broad Institute Genome Sequencing Center for Infectious Disease"/>
            <person name="Wu L."/>
            <person name="Ma J."/>
        </authorList>
    </citation>
    <scope>NUCLEOTIDE SEQUENCE [LARGE SCALE GENOMIC DNA]</scope>
    <source>
        <strain evidence="8 9">JCM 15933</strain>
    </source>
</reference>
<evidence type="ECO:0000256" key="4">
    <source>
        <dbReference type="ARBA" id="ARBA00022989"/>
    </source>
</evidence>
<feature type="transmembrane region" description="Helical" evidence="6">
    <location>
        <begin position="144"/>
        <end position="166"/>
    </location>
</feature>
<accession>A0ABN2AS33</accession>
<sequence length="503" mass="52586">MVDATFTPRTAVGLRSERGPVLASVMLTTGLVALDSTIIATAVPSVVRDLGGFSQFPWLFSVYLLTAAVTTPLYGKLADVVGRRPVMFAGIAAFLVGSVLCGFAWSMLTLIVFRAVQGVGAGAIQPMSMTIIGDLYTVEERARVQGYVAGVWGVSSVIGPAIGGVFADYLSWRWIFFVNIPVGLAAVWMLVRNLKERVERRQHRIDYLGASLLVAGCTLLILGTLEGGITWAWTSVPSVAIFSGGAVLMVAFWFVERRAAEPVLPLWVFRHRILVGGNLVALVVGALLIGLTSFVPSFAQGVLGASAVGAGFVVAAMSLGWPIAATLSGQVYLRIGFRDTSLAGGAVIVAGSVMCAVLGRYTGIGWLTVACFVIGVGLGLTSSPTLVALQSVVGWDRRGVVTGTNMFFRSIGSAVGGAVFGAIANTTLDRRFAAAPPGVRERLGGADATDVVLKGKDTQPAVLEYARGSLYAATHHVFIALACVAVLGAGAVLLMPRRATPLP</sequence>
<feature type="transmembrane region" description="Helical" evidence="6">
    <location>
        <begin position="275"/>
        <end position="295"/>
    </location>
</feature>
<feature type="transmembrane region" description="Helical" evidence="6">
    <location>
        <begin position="207"/>
        <end position="225"/>
    </location>
</feature>